<accession>A0A2A5QPS8</accession>
<keyword evidence="1" id="KW-0805">Transcription regulation</keyword>
<keyword evidence="7" id="KW-1185">Reference proteome</keyword>
<evidence type="ECO:0000256" key="3">
    <source>
        <dbReference type="ARBA" id="ARBA00023163"/>
    </source>
</evidence>
<name>A0A2A5QPS8_9EURY</name>
<dbReference type="SMART" id="SM00346">
    <property type="entry name" value="HTH_ICLR"/>
    <property type="match status" value="1"/>
</dbReference>
<dbReference type="GO" id="GO:0003677">
    <property type="term" value="F:DNA binding"/>
    <property type="evidence" value="ECO:0007669"/>
    <property type="project" value="UniProtKB-KW"/>
</dbReference>
<dbReference type="InterPro" id="IPR005471">
    <property type="entry name" value="Tscrpt_reg_IclR_N"/>
</dbReference>
<sequence length="258" mass="28730">MGSHNPKTKQLKSVKTTFEIIEYLKQNTAGSVNEIAEELEAPKSTVHSHLTTLNQIGYLVNDAGTYRLSFRFVHLGRTIEESNRLRRIVQPTVETLAEATGEQAYFAVEENGLATNVVIAEGEHAIQREFLPGGQARMSNTATGKAILAFLPPEQADDIVRQWGMPARTRKTITDRDELLDELEAIREDGIAYAREESVKGLLEIAKPILSDDGTPQGAIEIAGPMKRLENEEYQRTLIEEIEKAVNEIEVNFLSAEL</sequence>
<dbReference type="EMBL" id="NXNI01000002">
    <property type="protein sequence ID" value="PCR88809.1"/>
    <property type="molecule type" value="Genomic_DNA"/>
</dbReference>
<evidence type="ECO:0000256" key="2">
    <source>
        <dbReference type="ARBA" id="ARBA00023125"/>
    </source>
</evidence>
<dbReference type="GO" id="GO:0045892">
    <property type="term" value="P:negative regulation of DNA-templated transcription"/>
    <property type="evidence" value="ECO:0007669"/>
    <property type="project" value="TreeGrafter"/>
</dbReference>
<gene>
    <name evidence="6" type="ORF">CP557_20225</name>
</gene>
<dbReference type="InterPro" id="IPR050707">
    <property type="entry name" value="HTH_MetabolicPath_Reg"/>
</dbReference>
<dbReference type="GO" id="GO:0003700">
    <property type="term" value="F:DNA-binding transcription factor activity"/>
    <property type="evidence" value="ECO:0007669"/>
    <property type="project" value="TreeGrafter"/>
</dbReference>
<feature type="domain" description="HTH iclR-type" evidence="4">
    <location>
        <begin position="11"/>
        <end position="70"/>
    </location>
</feature>
<dbReference type="Pfam" id="PF09339">
    <property type="entry name" value="HTH_IclR"/>
    <property type="match status" value="1"/>
</dbReference>
<dbReference type="Gene3D" id="1.10.10.10">
    <property type="entry name" value="Winged helix-like DNA-binding domain superfamily/Winged helix DNA-binding domain"/>
    <property type="match status" value="1"/>
</dbReference>
<dbReference type="SUPFAM" id="SSF55781">
    <property type="entry name" value="GAF domain-like"/>
    <property type="match status" value="1"/>
</dbReference>
<dbReference type="OrthoDB" id="14763at2157"/>
<reference evidence="6 7" key="1">
    <citation type="submission" date="2017-09" db="EMBL/GenBank/DDBJ databases">
        <title>Genome sequences of Natrinema ejinorence JCM 13890T.</title>
        <authorList>
            <person name="Roh S.W."/>
            <person name="Kim Y.B."/>
            <person name="Kim J.Y."/>
        </authorList>
    </citation>
    <scope>NUCLEOTIDE SEQUENCE [LARGE SCALE GENOMIC DNA]</scope>
    <source>
        <strain evidence="6 7">JCM 13890</strain>
    </source>
</reference>
<evidence type="ECO:0000259" key="4">
    <source>
        <dbReference type="PROSITE" id="PS51077"/>
    </source>
</evidence>
<dbReference type="Proteomes" id="UP000219689">
    <property type="component" value="Unassembled WGS sequence"/>
</dbReference>
<dbReference type="InterPro" id="IPR036390">
    <property type="entry name" value="WH_DNA-bd_sf"/>
</dbReference>
<evidence type="ECO:0000313" key="7">
    <source>
        <dbReference type="Proteomes" id="UP000219689"/>
    </source>
</evidence>
<proteinExistence type="predicted"/>
<dbReference type="PANTHER" id="PTHR30136">
    <property type="entry name" value="HELIX-TURN-HELIX TRANSCRIPTIONAL REGULATOR, ICLR FAMILY"/>
    <property type="match status" value="1"/>
</dbReference>
<feature type="domain" description="IclR-ED" evidence="5">
    <location>
        <begin position="71"/>
        <end position="255"/>
    </location>
</feature>
<dbReference type="InterPro" id="IPR029016">
    <property type="entry name" value="GAF-like_dom_sf"/>
</dbReference>
<organism evidence="6 7">
    <name type="scientific">Natrinema ejinorense</name>
    <dbReference type="NCBI Taxonomy" id="373386"/>
    <lineage>
        <taxon>Archaea</taxon>
        <taxon>Methanobacteriati</taxon>
        <taxon>Methanobacteriota</taxon>
        <taxon>Stenosarchaea group</taxon>
        <taxon>Halobacteria</taxon>
        <taxon>Halobacteriales</taxon>
        <taxon>Natrialbaceae</taxon>
        <taxon>Natrinema</taxon>
    </lineage>
</organism>
<dbReference type="SUPFAM" id="SSF46785">
    <property type="entry name" value="Winged helix' DNA-binding domain"/>
    <property type="match status" value="1"/>
</dbReference>
<dbReference type="PROSITE" id="PS51077">
    <property type="entry name" value="HTH_ICLR"/>
    <property type="match status" value="1"/>
</dbReference>
<evidence type="ECO:0000313" key="6">
    <source>
        <dbReference type="EMBL" id="PCR88809.1"/>
    </source>
</evidence>
<protein>
    <submittedName>
        <fullName evidence="6">IclR family transcriptional regulator</fullName>
    </submittedName>
</protein>
<dbReference type="InterPro" id="IPR036388">
    <property type="entry name" value="WH-like_DNA-bd_sf"/>
</dbReference>
<keyword evidence="2" id="KW-0238">DNA-binding</keyword>
<dbReference type="AlphaFoldDB" id="A0A2A5QPS8"/>
<dbReference type="InterPro" id="IPR014757">
    <property type="entry name" value="Tscrpt_reg_IclR_C"/>
</dbReference>
<dbReference type="Gene3D" id="3.30.450.40">
    <property type="match status" value="1"/>
</dbReference>
<evidence type="ECO:0000259" key="5">
    <source>
        <dbReference type="PROSITE" id="PS51078"/>
    </source>
</evidence>
<dbReference type="Pfam" id="PF01614">
    <property type="entry name" value="IclR_C"/>
    <property type="match status" value="1"/>
</dbReference>
<evidence type="ECO:0000256" key="1">
    <source>
        <dbReference type="ARBA" id="ARBA00023015"/>
    </source>
</evidence>
<keyword evidence="3" id="KW-0804">Transcription</keyword>
<comment type="caution">
    <text evidence="6">The sequence shown here is derived from an EMBL/GenBank/DDBJ whole genome shotgun (WGS) entry which is preliminary data.</text>
</comment>
<dbReference type="PANTHER" id="PTHR30136:SF35">
    <property type="entry name" value="HTH-TYPE TRANSCRIPTIONAL REGULATOR RV1719"/>
    <property type="match status" value="1"/>
</dbReference>
<dbReference type="PROSITE" id="PS51078">
    <property type="entry name" value="ICLR_ED"/>
    <property type="match status" value="1"/>
</dbReference>